<dbReference type="Pfam" id="PF18448">
    <property type="entry name" value="CBM46"/>
    <property type="match status" value="1"/>
</dbReference>
<name>A0ABW8HZX6_9BACL</name>
<proteinExistence type="predicted"/>
<dbReference type="InterPro" id="IPR040946">
    <property type="entry name" value="CBM46"/>
</dbReference>
<organism evidence="2 3">
    <name type="scientific">Paenibacillus illinoisensis</name>
    <dbReference type="NCBI Taxonomy" id="59845"/>
    <lineage>
        <taxon>Bacteria</taxon>
        <taxon>Bacillati</taxon>
        <taxon>Bacillota</taxon>
        <taxon>Bacilli</taxon>
        <taxon>Bacillales</taxon>
        <taxon>Paenibacillaceae</taxon>
        <taxon>Paenibacillus</taxon>
    </lineage>
</organism>
<gene>
    <name evidence="2" type="ORF">ACINKY_23550</name>
</gene>
<evidence type="ECO:0000313" key="2">
    <source>
        <dbReference type="EMBL" id="MFK0525189.1"/>
    </source>
</evidence>
<feature type="domain" description="Endoglucanase B carbohydrate binding" evidence="1">
    <location>
        <begin position="4"/>
        <end position="32"/>
    </location>
</feature>
<evidence type="ECO:0000313" key="3">
    <source>
        <dbReference type="Proteomes" id="UP001618531"/>
    </source>
</evidence>
<dbReference type="EMBL" id="JBIYSL010000005">
    <property type="protein sequence ID" value="MFK0525189.1"/>
    <property type="molecule type" value="Genomic_DNA"/>
</dbReference>
<protein>
    <recommendedName>
        <fullName evidence="1">Endoglucanase B carbohydrate binding domain-containing protein</fullName>
    </recommendedName>
</protein>
<reference evidence="2 3" key="1">
    <citation type="submission" date="2024-11" db="EMBL/GenBank/DDBJ databases">
        <title>Identification and Characterization of a Novel Fosfomycin Bacillithiol Transferase FosB8 in Paenibacillus illinoisensis.</title>
        <authorList>
            <person name="Lu W."/>
        </authorList>
    </citation>
    <scope>NUCLEOTIDE SEQUENCE [LARGE SCALE GENOMIC DNA]</scope>
    <source>
        <strain evidence="2 3">WP77</strain>
    </source>
</reference>
<dbReference type="RefSeq" id="WP_170948222.1">
    <property type="nucleotide sequence ID" value="NZ_JBIYSL010000005.1"/>
</dbReference>
<keyword evidence="3" id="KW-1185">Reference proteome</keyword>
<evidence type="ECO:0000259" key="1">
    <source>
        <dbReference type="Pfam" id="PF18448"/>
    </source>
</evidence>
<comment type="caution">
    <text evidence="2">The sequence shown here is derived from an EMBL/GenBank/DDBJ whole genome shotgun (WGS) entry which is preliminary data.</text>
</comment>
<accession>A0ABW8HZX6</accession>
<dbReference type="Proteomes" id="UP001618531">
    <property type="component" value="Unassembled WGS sequence"/>
</dbReference>
<sequence length="32" mass="3825">MFTAPQNWTPYKEFLTTFAPSYETNQMILQPE</sequence>